<dbReference type="GO" id="GO:0003677">
    <property type="term" value="F:DNA binding"/>
    <property type="evidence" value="ECO:0007669"/>
    <property type="project" value="UniProtKB-KW"/>
</dbReference>
<dbReference type="AlphaFoldDB" id="A0A0R1M0G8"/>
<dbReference type="EMBL" id="AZEF01000025">
    <property type="protein sequence ID" value="KRL01510.1"/>
    <property type="molecule type" value="Genomic_DNA"/>
</dbReference>
<dbReference type="SMART" id="SM00530">
    <property type="entry name" value="HTH_XRE"/>
    <property type="match status" value="1"/>
</dbReference>
<keyword evidence="5" id="KW-1185">Reference proteome</keyword>
<feature type="transmembrane region" description="Helical" evidence="2">
    <location>
        <begin position="84"/>
        <end position="102"/>
    </location>
</feature>
<feature type="domain" description="HTH cro/C1-type" evidence="3">
    <location>
        <begin position="1"/>
        <end position="55"/>
    </location>
</feature>
<keyword evidence="2" id="KW-1133">Transmembrane helix</keyword>
<reference evidence="4 5" key="1">
    <citation type="journal article" date="2015" name="Genome Announc.">
        <title>Expanding the biotechnology potential of lactobacilli through comparative genomics of 213 strains and associated genera.</title>
        <authorList>
            <person name="Sun Z."/>
            <person name="Harris H.M."/>
            <person name="McCann A."/>
            <person name="Guo C."/>
            <person name="Argimon S."/>
            <person name="Zhang W."/>
            <person name="Yang X."/>
            <person name="Jeffery I.B."/>
            <person name="Cooney J.C."/>
            <person name="Kagawa T.F."/>
            <person name="Liu W."/>
            <person name="Song Y."/>
            <person name="Salvetti E."/>
            <person name="Wrobel A."/>
            <person name="Rasinkangas P."/>
            <person name="Parkhill J."/>
            <person name="Rea M.C."/>
            <person name="O'Sullivan O."/>
            <person name="Ritari J."/>
            <person name="Douillard F.P."/>
            <person name="Paul Ross R."/>
            <person name="Yang R."/>
            <person name="Briner A.E."/>
            <person name="Felis G.E."/>
            <person name="de Vos W.M."/>
            <person name="Barrangou R."/>
            <person name="Klaenhammer T.R."/>
            <person name="Caufield P.W."/>
            <person name="Cui Y."/>
            <person name="Zhang H."/>
            <person name="O'Toole P.W."/>
        </authorList>
    </citation>
    <scope>NUCLEOTIDE SEQUENCE [LARGE SCALE GENOMIC DNA]</scope>
    <source>
        <strain evidence="4 5">DSM 19910</strain>
    </source>
</reference>
<dbReference type="PANTHER" id="PTHR46558">
    <property type="entry name" value="TRACRIPTIONAL REGULATORY PROTEIN-RELATED-RELATED"/>
    <property type="match status" value="1"/>
</dbReference>
<proteinExistence type="predicted"/>
<evidence type="ECO:0000313" key="4">
    <source>
        <dbReference type="EMBL" id="KRL01510.1"/>
    </source>
</evidence>
<dbReference type="PATRIC" id="fig|1423731.3.peg.1224"/>
<sequence length="216" mass="25061">MKSLRVQNNFTQEEIAQKLFVSRKTISSWENGRSYPDIKTLIKISDIYQITLDQLLREDELMLKQYNDGFQANQRNNRIFHYSYLLNIIFLFLSYAAFVWTIEPPYIGMIKIAFIAIFITLCVHLPISLKTFLTHITWKQVAILIFIGIVTFGLNALKAFPIVYSQVGNVKGFVVGYWAGYIIEAAFQTFSLWLAIFLMPVLNDRVERPTKDKLNG</sequence>
<organism evidence="4 5">
    <name type="scientific">Liquorilactobacillus capillatus DSM 19910</name>
    <dbReference type="NCBI Taxonomy" id="1423731"/>
    <lineage>
        <taxon>Bacteria</taxon>
        <taxon>Bacillati</taxon>
        <taxon>Bacillota</taxon>
        <taxon>Bacilli</taxon>
        <taxon>Lactobacillales</taxon>
        <taxon>Lactobacillaceae</taxon>
        <taxon>Liquorilactobacillus</taxon>
    </lineage>
</organism>
<dbReference type="Gene3D" id="1.10.260.40">
    <property type="entry name" value="lambda repressor-like DNA-binding domains"/>
    <property type="match status" value="1"/>
</dbReference>
<accession>A0A0R1M0G8</accession>
<dbReference type="Proteomes" id="UP000051621">
    <property type="component" value="Unassembled WGS sequence"/>
</dbReference>
<dbReference type="InterPro" id="IPR001387">
    <property type="entry name" value="Cro/C1-type_HTH"/>
</dbReference>
<gene>
    <name evidence="4" type="ORF">FC81_GL001193</name>
</gene>
<dbReference type="STRING" id="1423731.FC81_GL001193"/>
<feature type="transmembrane region" description="Helical" evidence="2">
    <location>
        <begin position="176"/>
        <end position="202"/>
    </location>
</feature>
<evidence type="ECO:0000256" key="2">
    <source>
        <dbReference type="SAM" id="Phobius"/>
    </source>
</evidence>
<comment type="caution">
    <text evidence="4">The sequence shown here is derived from an EMBL/GenBank/DDBJ whole genome shotgun (WGS) entry which is preliminary data.</text>
</comment>
<keyword evidence="2" id="KW-0472">Membrane</keyword>
<protein>
    <recommendedName>
        <fullName evidence="3">HTH cro/C1-type domain-containing protein</fullName>
    </recommendedName>
</protein>
<feature type="transmembrane region" description="Helical" evidence="2">
    <location>
        <begin position="141"/>
        <end position="164"/>
    </location>
</feature>
<feature type="transmembrane region" description="Helical" evidence="2">
    <location>
        <begin position="108"/>
        <end position="129"/>
    </location>
</feature>
<keyword evidence="2" id="KW-0812">Transmembrane</keyword>
<keyword evidence="1" id="KW-0238">DNA-binding</keyword>
<evidence type="ECO:0000313" key="5">
    <source>
        <dbReference type="Proteomes" id="UP000051621"/>
    </source>
</evidence>
<evidence type="ECO:0000259" key="3">
    <source>
        <dbReference type="PROSITE" id="PS50943"/>
    </source>
</evidence>
<dbReference type="CDD" id="cd00093">
    <property type="entry name" value="HTH_XRE"/>
    <property type="match status" value="1"/>
</dbReference>
<evidence type="ECO:0000256" key="1">
    <source>
        <dbReference type="ARBA" id="ARBA00023125"/>
    </source>
</evidence>
<dbReference type="PROSITE" id="PS50943">
    <property type="entry name" value="HTH_CROC1"/>
    <property type="match status" value="1"/>
</dbReference>
<dbReference type="PANTHER" id="PTHR46558:SF4">
    <property type="entry name" value="DNA-BIDING PHAGE PROTEIN"/>
    <property type="match status" value="1"/>
</dbReference>
<dbReference type="InterPro" id="IPR010982">
    <property type="entry name" value="Lambda_DNA-bd_dom_sf"/>
</dbReference>
<dbReference type="Pfam" id="PF01381">
    <property type="entry name" value="HTH_3"/>
    <property type="match status" value="1"/>
</dbReference>
<name>A0A0R1M0G8_9LACO</name>
<dbReference type="SUPFAM" id="SSF47413">
    <property type="entry name" value="lambda repressor-like DNA-binding domains"/>
    <property type="match status" value="1"/>
</dbReference>